<evidence type="ECO:0000313" key="8">
    <source>
        <dbReference type="Ensembl" id="ENSSLDP00000002950.1"/>
    </source>
</evidence>
<dbReference type="GO" id="GO:0034447">
    <property type="term" value="P:very-low-density lipoprotein particle clearance"/>
    <property type="evidence" value="ECO:0007669"/>
    <property type="project" value="TreeGrafter"/>
</dbReference>
<comment type="subcellular location">
    <subcellularLocation>
        <location evidence="1">Secreted</location>
    </subcellularLocation>
</comment>
<sequence length="85" mass="9622">MKLYLAVAVLVLAFVAYTAAEAQEDTIEQRFTKFGEQMTEMGRSLAEKAKTSFEGFQSSDIAVSSKNWFQEQLESIKAKFEEITQ</sequence>
<dbReference type="Gene3D" id="4.10.260.30">
    <property type="entry name" value="Apolipoprotein C-I"/>
    <property type="match status" value="1"/>
</dbReference>
<proteinExistence type="inferred from homology"/>
<dbReference type="GO" id="GO:0005504">
    <property type="term" value="F:fatty acid binding"/>
    <property type="evidence" value="ECO:0007669"/>
    <property type="project" value="TreeGrafter"/>
</dbReference>
<dbReference type="GO" id="GO:0004859">
    <property type="term" value="F:phospholipase inhibitor activity"/>
    <property type="evidence" value="ECO:0007669"/>
    <property type="project" value="TreeGrafter"/>
</dbReference>
<comment type="similarity">
    <text evidence="2">Belongs to the apolipoprotein C1 family.</text>
</comment>
<dbReference type="GO" id="GO:0034364">
    <property type="term" value="C:high-density lipoprotein particle"/>
    <property type="evidence" value="ECO:0007669"/>
    <property type="project" value="TreeGrafter"/>
</dbReference>
<evidence type="ECO:0000256" key="5">
    <source>
        <dbReference type="ARBA" id="ARBA00022729"/>
    </source>
</evidence>
<dbReference type="AlphaFoldDB" id="A0A3B4WGB2"/>
<evidence type="ECO:0000256" key="1">
    <source>
        <dbReference type="ARBA" id="ARBA00004613"/>
    </source>
</evidence>
<dbReference type="GO" id="GO:0042157">
    <property type="term" value="P:lipoprotein metabolic process"/>
    <property type="evidence" value="ECO:0007669"/>
    <property type="project" value="InterPro"/>
</dbReference>
<keyword evidence="5 7" id="KW-0732">Signal</keyword>
<dbReference type="GeneTree" id="ENSGT00610000087424"/>
<protein>
    <recommendedName>
        <fullName evidence="10">Apolipoprotein C-I</fullName>
    </recommendedName>
</protein>
<organism evidence="8 9">
    <name type="scientific">Seriola lalandi dorsalis</name>
    <dbReference type="NCBI Taxonomy" id="1841481"/>
    <lineage>
        <taxon>Eukaryota</taxon>
        <taxon>Metazoa</taxon>
        <taxon>Chordata</taxon>
        <taxon>Craniata</taxon>
        <taxon>Vertebrata</taxon>
        <taxon>Euteleostomi</taxon>
        <taxon>Actinopterygii</taxon>
        <taxon>Neopterygii</taxon>
        <taxon>Teleostei</taxon>
        <taxon>Neoteleostei</taxon>
        <taxon>Acanthomorphata</taxon>
        <taxon>Carangaria</taxon>
        <taxon>Carangiformes</taxon>
        <taxon>Carangidae</taxon>
        <taxon>Seriola</taxon>
    </lineage>
</organism>
<dbReference type="STRING" id="1841481.ENSSLDP00000002950"/>
<feature type="signal peptide" evidence="7">
    <location>
        <begin position="1"/>
        <end position="22"/>
    </location>
</feature>
<dbReference type="GO" id="GO:0006641">
    <property type="term" value="P:triglyceride metabolic process"/>
    <property type="evidence" value="ECO:0007669"/>
    <property type="project" value="TreeGrafter"/>
</dbReference>
<dbReference type="Pfam" id="PF04691">
    <property type="entry name" value="ApoC-I"/>
    <property type="match status" value="1"/>
</dbReference>
<evidence type="ECO:0000256" key="3">
    <source>
        <dbReference type="ARBA" id="ARBA00022448"/>
    </source>
</evidence>
<evidence type="ECO:0000313" key="9">
    <source>
        <dbReference type="Proteomes" id="UP000261360"/>
    </source>
</evidence>
<evidence type="ECO:0000256" key="7">
    <source>
        <dbReference type="SAM" id="SignalP"/>
    </source>
</evidence>
<reference evidence="8" key="1">
    <citation type="submission" date="2025-08" db="UniProtKB">
        <authorList>
            <consortium name="Ensembl"/>
        </authorList>
    </citation>
    <scope>IDENTIFICATION</scope>
</reference>
<feature type="chain" id="PRO_5017250858" description="Apolipoprotein C-I" evidence="7">
    <location>
        <begin position="23"/>
        <end position="85"/>
    </location>
</feature>
<evidence type="ECO:0000256" key="6">
    <source>
        <dbReference type="ARBA" id="ARBA00023055"/>
    </source>
</evidence>
<keyword evidence="3" id="KW-0813">Transport</keyword>
<dbReference type="GO" id="GO:0034361">
    <property type="term" value="C:very-low-density lipoprotein particle"/>
    <property type="evidence" value="ECO:0007669"/>
    <property type="project" value="TreeGrafter"/>
</dbReference>
<dbReference type="GO" id="GO:0050995">
    <property type="term" value="P:negative regulation of lipid catabolic process"/>
    <property type="evidence" value="ECO:0007669"/>
    <property type="project" value="TreeGrafter"/>
</dbReference>
<evidence type="ECO:0000256" key="4">
    <source>
        <dbReference type="ARBA" id="ARBA00022525"/>
    </source>
</evidence>
<dbReference type="Proteomes" id="UP000261360">
    <property type="component" value="Unplaced"/>
</dbReference>
<name>A0A3B4WGB2_SERLL</name>
<keyword evidence="4" id="KW-0964">Secreted</keyword>
<dbReference type="Ensembl" id="ENSSLDT00000003061.1">
    <property type="protein sequence ID" value="ENSSLDP00000002950.1"/>
    <property type="gene ID" value="ENSSLDG00000002363.1"/>
</dbReference>
<reference evidence="8" key="2">
    <citation type="submission" date="2025-09" db="UniProtKB">
        <authorList>
            <consortium name="Ensembl"/>
        </authorList>
    </citation>
    <scope>IDENTIFICATION</scope>
</reference>
<dbReference type="PANTHER" id="PTHR16565">
    <property type="entry name" value="APOLIPOPROTEIN C-I"/>
    <property type="match status" value="1"/>
</dbReference>
<dbReference type="GO" id="GO:0032375">
    <property type="term" value="P:negative regulation of cholesterol transport"/>
    <property type="evidence" value="ECO:0007669"/>
    <property type="project" value="TreeGrafter"/>
</dbReference>
<keyword evidence="9" id="KW-1185">Reference proteome</keyword>
<evidence type="ECO:0008006" key="10">
    <source>
        <dbReference type="Google" id="ProtNLM"/>
    </source>
</evidence>
<dbReference type="GO" id="GO:0006869">
    <property type="term" value="P:lipid transport"/>
    <property type="evidence" value="ECO:0007669"/>
    <property type="project" value="UniProtKB-KW"/>
</dbReference>
<dbReference type="GO" id="GO:0010916">
    <property type="term" value="P:negative regulation of very-low-density lipoprotein particle clearance"/>
    <property type="evidence" value="ECO:0007669"/>
    <property type="project" value="TreeGrafter"/>
</dbReference>
<keyword evidence="6" id="KW-0445">Lipid transport</keyword>
<accession>A0A3B4WGB2</accession>
<dbReference type="InterPro" id="IPR043081">
    <property type="entry name" value="ApoC-1_sf"/>
</dbReference>
<dbReference type="InterPro" id="IPR006781">
    <property type="entry name" value="ApoC-I"/>
</dbReference>
<dbReference type="PANTHER" id="PTHR16565:SF2">
    <property type="entry name" value="APOLIPOPROTEIN C-I"/>
    <property type="match status" value="1"/>
</dbReference>
<evidence type="ECO:0000256" key="2">
    <source>
        <dbReference type="ARBA" id="ARBA00009204"/>
    </source>
</evidence>